<dbReference type="SUPFAM" id="SSF50370">
    <property type="entry name" value="Ricin B-like lectins"/>
    <property type="match status" value="1"/>
</dbReference>
<evidence type="ECO:0000313" key="4">
    <source>
        <dbReference type="EMBL" id="WUT87897.1"/>
    </source>
</evidence>
<feature type="domain" description="Ricin B lectin" evidence="3">
    <location>
        <begin position="860"/>
        <end position="985"/>
    </location>
</feature>
<dbReference type="PROSITE" id="PS50231">
    <property type="entry name" value="RICIN_B_LECTIN"/>
    <property type="match status" value="1"/>
</dbReference>
<dbReference type="Gene3D" id="2.80.10.50">
    <property type="match status" value="1"/>
</dbReference>
<dbReference type="CDD" id="cd23451">
    <property type="entry name" value="beta-trefoil_Ricin_laminarinase"/>
    <property type="match status" value="1"/>
</dbReference>
<feature type="region of interest" description="Disordered" evidence="2">
    <location>
        <begin position="517"/>
        <end position="541"/>
    </location>
</feature>
<dbReference type="InterPro" id="IPR028994">
    <property type="entry name" value="Integrin_alpha_N"/>
</dbReference>
<dbReference type="EMBL" id="CP109020">
    <property type="protein sequence ID" value="WUT87897.1"/>
    <property type="molecule type" value="Genomic_DNA"/>
</dbReference>
<feature type="region of interest" description="Disordered" evidence="2">
    <location>
        <begin position="107"/>
        <end position="151"/>
    </location>
</feature>
<evidence type="ECO:0000313" key="5">
    <source>
        <dbReference type="Proteomes" id="UP001432060"/>
    </source>
</evidence>
<name>A0ABZ1XYB4_9ACTN</name>
<dbReference type="PANTHER" id="PTHR46580:SF4">
    <property type="entry name" value="ATP_GTP-BINDING PROTEIN"/>
    <property type="match status" value="1"/>
</dbReference>
<gene>
    <name evidence="4" type="ORF">OG515_37150</name>
</gene>
<evidence type="ECO:0000256" key="2">
    <source>
        <dbReference type="SAM" id="MobiDB-lite"/>
    </source>
</evidence>
<geneLocation type="plasmid" evidence="4 5">
    <name>unnamed1</name>
</geneLocation>
<dbReference type="Proteomes" id="UP001432060">
    <property type="component" value="Plasmid unnamed1"/>
</dbReference>
<dbReference type="InterPro" id="IPR035992">
    <property type="entry name" value="Ricin_B-like_lectins"/>
</dbReference>
<reference evidence="4" key="1">
    <citation type="submission" date="2022-10" db="EMBL/GenBank/DDBJ databases">
        <title>The complete genomes of actinobacterial strains from the NBC collection.</title>
        <authorList>
            <person name="Joergensen T.S."/>
            <person name="Alvarez Arevalo M."/>
            <person name="Sterndorff E.B."/>
            <person name="Faurdal D."/>
            <person name="Vuksanovic O."/>
            <person name="Mourched A.-S."/>
            <person name="Charusanti P."/>
            <person name="Shaw S."/>
            <person name="Blin K."/>
            <person name="Weber T."/>
        </authorList>
    </citation>
    <scope>NUCLEOTIDE SEQUENCE</scope>
    <source>
        <strain evidence="4">NBC_00668</strain>
        <plasmid evidence="4">unnamed1</plasmid>
    </source>
</reference>
<organism evidence="4 5">
    <name type="scientific">Streptomyces melanogenes</name>
    <dbReference type="NCBI Taxonomy" id="67326"/>
    <lineage>
        <taxon>Bacteria</taxon>
        <taxon>Bacillati</taxon>
        <taxon>Actinomycetota</taxon>
        <taxon>Actinomycetes</taxon>
        <taxon>Kitasatosporales</taxon>
        <taxon>Streptomycetaceae</taxon>
        <taxon>Streptomyces</taxon>
    </lineage>
</organism>
<protein>
    <submittedName>
        <fullName evidence="4">Ricin-type beta-trefoil lectin domain protein</fullName>
    </submittedName>
</protein>
<keyword evidence="4" id="KW-0614">Plasmid</keyword>
<feature type="compositionally biased region" description="Low complexity" evidence="2">
    <location>
        <begin position="662"/>
        <end position="676"/>
    </location>
</feature>
<keyword evidence="5" id="KW-1185">Reference proteome</keyword>
<dbReference type="Pfam" id="PF00652">
    <property type="entry name" value="Ricin_B_lectin"/>
    <property type="match status" value="1"/>
</dbReference>
<dbReference type="PANTHER" id="PTHR46580">
    <property type="entry name" value="SENSOR KINASE-RELATED"/>
    <property type="match status" value="1"/>
</dbReference>
<evidence type="ECO:0000259" key="3">
    <source>
        <dbReference type="SMART" id="SM00458"/>
    </source>
</evidence>
<sequence>MSDDSGHRLAISFPHELPAPAVHGNTAVYAQVLPGVDLQASVSDQGAFSEVLIVHDATAAASPELKKLRLATRTDGLSLSTDAAGRFAAKASDGSLVYTSAAPLMWDSSTGRQPADSKPLARSKAAGRREAAADDPSQTSSVNGPGAGAQVQPVGMATEAGALTLTPDAGLLTGSATTYPVYIDPTFSSPIPGQTGNFTVAQEGCPSPGNPNPAYNKEQDNGQGVGYQHYSSRCYGMQEAYYEINTRNLYKSMVISKSTLTLAETYGADAGCDNTWPVTLKETESISDSTSWDNKPKVVATIKTQDVKSAWPDCGTRYLSFDVTSRIKAVAAAEKETWTFGLYGDSDKSSTNYGFMRFSANPYITTVFDLHPAVDSPSTTPDSMNPGGAACNNGTPGWIGATTLTGGNSNITLNAKVATYMSGVNLKALFNVWDNRKDNGKGVGSTVSTPSSPYVASGTTVHTNIGTAVQDGHAYGWEVRASDGTLDSPLLTSCHFNVDLTPPTPAAFGDSAAYPPLGSDRTPTAHAGDTGITIPVTSTDPTPTGCELGPCVKSGIRRFEYSLDIPIPPTGAKSITATPDAGGTAKVNIPVNLTAQQWGTHTLYVQAVDGAGNARPAGYRFYAPWNPATKVTAGDATGDGIPDLITPAKSGSLLLVPGNTDPAATPVTASTASQSPDGTSWDSYLVTHRGSLSQSGVDDLFAYNKTTHNLYAYSNDASSNGTPGHFTKTSGVIPLTDKPDCNTASRCEDYTPNWSAVTQLLAPGSFDNTRGLADLITVENKKLWYYPGTTAGGLHLGKGMLLGTGDWSHTTLIAPGTVGGTPTLWGRDDTTGVLYSYPLRFDADGIPATLAAPAGHALVSGVTSSGGGTLCLDVDHGSTTNGTKIQVWGCNSNAPQQWALGTDNTVRNYGKCLDAKGGGTANWTPVQLYTCNGSGAQQWKPGPGGSLLNPASGRCLADPASSTTPGTQLILADCEALPDQVWSGNATNPLPAQATLLAPYLDKATYPLVSSPGDVNSQSGNPDTNPDLYATTNRDQITEYTGKPAADGIAQFNTPVTLGYLHKRTAGDAEGDLNGDGIPDLTAIDKDGQLRVYRGTGDGGQANGPHLGGGWAGGDISHHGDWTGDGYEDLVAHLPGDASRLWLYRGTGFDGFTARSPLNRPAGSPSSDWSKTSQVITAGDLTMDSRPDLLAIEDEALYLFPGTADGQLGTPVKIGTAGWGDMELLAPGDINGDGLGDLWTRRKSTGDIYQYLNDPLNPGAPLGTGGSALLIGGRVTTSGYPSIAATGDGNQDGHPDLWTTVTSDDHLHFFAGTGSNSTGFAPGADVSGGGWTTSIKQIA</sequence>
<dbReference type="Pfam" id="PF13517">
    <property type="entry name" value="FG-GAP_3"/>
    <property type="match status" value="2"/>
</dbReference>
<dbReference type="InterPro" id="IPR000772">
    <property type="entry name" value="Ricin_B_lectin"/>
</dbReference>
<dbReference type="InterPro" id="IPR013517">
    <property type="entry name" value="FG-GAP"/>
</dbReference>
<dbReference type="SUPFAM" id="SSF69318">
    <property type="entry name" value="Integrin alpha N-terminal domain"/>
    <property type="match status" value="2"/>
</dbReference>
<keyword evidence="1" id="KW-0732">Signal</keyword>
<evidence type="ECO:0000256" key="1">
    <source>
        <dbReference type="ARBA" id="ARBA00022729"/>
    </source>
</evidence>
<accession>A0ABZ1XYB4</accession>
<dbReference type="Gene3D" id="2.130.10.130">
    <property type="entry name" value="Integrin alpha, N-terminal"/>
    <property type="match status" value="1"/>
</dbReference>
<proteinExistence type="predicted"/>
<dbReference type="RefSeq" id="WP_329404881.1">
    <property type="nucleotide sequence ID" value="NZ_CP109020.1"/>
</dbReference>
<feature type="region of interest" description="Disordered" evidence="2">
    <location>
        <begin position="659"/>
        <end position="678"/>
    </location>
</feature>
<dbReference type="SMART" id="SM00458">
    <property type="entry name" value="RICIN"/>
    <property type="match status" value="1"/>
</dbReference>